<dbReference type="Pfam" id="PF00884">
    <property type="entry name" value="Sulfatase"/>
    <property type="match status" value="1"/>
</dbReference>
<keyword evidence="2" id="KW-1003">Cell membrane</keyword>
<evidence type="ECO:0000256" key="1">
    <source>
        <dbReference type="ARBA" id="ARBA00004651"/>
    </source>
</evidence>
<evidence type="ECO:0000313" key="9">
    <source>
        <dbReference type="EMBL" id="MFC5460509.1"/>
    </source>
</evidence>
<dbReference type="InterPro" id="IPR058130">
    <property type="entry name" value="PEA_transf_C"/>
</dbReference>
<keyword evidence="6 7" id="KW-0472">Membrane</keyword>
<name>A0ABW0L4A5_9BURK</name>
<dbReference type="CDD" id="cd16017">
    <property type="entry name" value="LptA"/>
    <property type="match status" value="1"/>
</dbReference>
<dbReference type="RefSeq" id="WP_379783443.1">
    <property type="nucleotide sequence ID" value="NZ_JBHSMU010000011.1"/>
</dbReference>
<dbReference type="SUPFAM" id="SSF53649">
    <property type="entry name" value="Alkaline phosphatase-like"/>
    <property type="match status" value="1"/>
</dbReference>
<feature type="transmembrane region" description="Helical" evidence="7">
    <location>
        <begin position="61"/>
        <end position="81"/>
    </location>
</feature>
<evidence type="ECO:0000256" key="2">
    <source>
        <dbReference type="ARBA" id="ARBA00022475"/>
    </source>
</evidence>
<reference evidence="10" key="1">
    <citation type="journal article" date="2019" name="Int. J. Syst. Evol. Microbiol.">
        <title>The Global Catalogue of Microorganisms (GCM) 10K type strain sequencing project: providing services to taxonomists for standard genome sequencing and annotation.</title>
        <authorList>
            <consortium name="The Broad Institute Genomics Platform"/>
            <consortium name="The Broad Institute Genome Sequencing Center for Infectious Disease"/>
            <person name="Wu L."/>
            <person name="Ma J."/>
        </authorList>
    </citation>
    <scope>NUCLEOTIDE SEQUENCE [LARGE SCALE GENOMIC DNA]</scope>
    <source>
        <strain evidence="10">KACC 12649</strain>
    </source>
</reference>
<dbReference type="PANTHER" id="PTHR30443">
    <property type="entry name" value="INNER MEMBRANE PROTEIN"/>
    <property type="match status" value="1"/>
</dbReference>
<feature type="transmembrane region" description="Helical" evidence="7">
    <location>
        <begin position="37"/>
        <end position="54"/>
    </location>
</feature>
<keyword evidence="5 7" id="KW-1133">Transmembrane helix</keyword>
<evidence type="ECO:0000313" key="10">
    <source>
        <dbReference type="Proteomes" id="UP001596050"/>
    </source>
</evidence>
<feature type="transmembrane region" description="Helical" evidence="7">
    <location>
        <begin position="12"/>
        <end position="31"/>
    </location>
</feature>
<evidence type="ECO:0000256" key="7">
    <source>
        <dbReference type="SAM" id="Phobius"/>
    </source>
</evidence>
<comment type="subcellular location">
    <subcellularLocation>
        <location evidence="1">Cell membrane</location>
        <topology evidence="1">Multi-pass membrane protein</topology>
    </subcellularLocation>
</comment>
<dbReference type="InterPro" id="IPR040423">
    <property type="entry name" value="PEA_transferase"/>
</dbReference>
<sequence>MRTLLRPANLTLVLTYLAISTVPLLPMILGLPVARPAQLVGMAVFAWIGAWAIFKRPAYFHWLLLPAFVALPAELYLYTYYGQGISTHHLGIMAETSPLEAMEYLGARVWLMLAVLAGVVAWWAGSYRAALSTTDLDWNDRSRFLVLGLLAAAAALFAYGMEAGVAVAPGKAASAAPKADAMRFEAGKTPGATPLPPLPQWAQPPFDIKAFAGSWPFGVAARGLDFYKERVYLAALHERSAAFRFGARQLDPARAPDVIVMVLGESARFDRWSINGYARPTNPLLEQEPNLVALQDLITSVSATRLSVPVIISRKPAMQSLKDGFTEKSFLSAFREAGYKTFWLSNQISFGKFDTPVSVFAKEADTVEFLNLGGFTNHSNYDEVLLKPFGRALLDPAPKKLIVLHTLGSHWNYAQRYPARFDQWKPSLQGIPKPVLTDGAIEPQLNNSYDNSILYTDWFLAQLVKQLKAGQNAAALMYVADHGQTLYDGACRQVFHGHNNQHEFHVPAFAWYSDAYGARFPDKVAQLRRHRAARLSTENVFHTLVDLGDIRYPGESLNRSIASPELAPHKRYVDSYGWTDYDDARMKGDCREVIANGKPLPRK</sequence>
<dbReference type="EC" id="2.7.-.-" evidence="9"/>
<accession>A0ABW0L4A5</accession>
<feature type="transmembrane region" description="Helical" evidence="7">
    <location>
        <begin position="101"/>
        <end position="124"/>
    </location>
</feature>
<evidence type="ECO:0000259" key="8">
    <source>
        <dbReference type="Pfam" id="PF00884"/>
    </source>
</evidence>
<comment type="caution">
    <text evidence="9">The sequence shown here is derived from an EMBL/GenBank/DDBJ whole genome shotgun (WGS) entry which is preliminary data.</text>
</comment>
<dbReference type="InterPro" id="IPR000917">
    <property type="entry name" value="Sulfatase_N"/>
</dbReference>
<dbReference type="Gene3D" id="3.40.720.10">
    <property type="entry name" value="Alkaline Phosphatase, subunit A"/>
    <property type="match status" value="1"/>
</dbReference>
<evidence type="ECO:0000256" key="4">
    <source>
        <dbReference type="ARBA" id="ARBA00022692"/>
    </source>
</evidence>
<keyword evidence="3 9" id="KW-0808">Transferase</keyword>
<evidence type="ECO:0000256" key="5">
    <source>
        <dbReference type="ARBA" id="ARBA00022989"/>
    </source>
</evidence>
<dbReference type="Proteomes" id="UP001596050">
    <property type="component" value="Unassembled WGS sequence"/>
</dbReference>
<proteinExistence type="predicted"/>
<dbReference type="PANTHER" id="PTHR30443:SF0">
    <property type="entry name" value="PHOSPHOETHANOLAMINE TRANSFERASE EPTA"/>
    <property type="match status" value="1"/>
</dbReference>
<feature type="domain" description="Sulfatase N-terminal" evidence="8">
    <location>
        <begin position="259"/>
        <end position="549"/>
    </location>
</feature>
<keyword evidence="10" id="KW-1185">Reference proteome</keyword>
<feature type="transmembrane region" description="Helical" evidence="7">
    <location>
        <begin position="144"/>
        <end position="161"/>
    </location>
</feature>
<dbReference type="EMBL" id="JBHSMU010000011">
    <property type="protein sequence ID" value="MFC5460509.1"/>
    <property type="molecule type" value="Genomic_DNA"/>
</dbReference>
<gene>
    <name evidence="9" type="ORF">ACFPN5_11900</name>
</gene>
<evidence type="ECO:0000256" key="3">
    <source>
        <dbReference type="ARBA" id="ARBA00022679"/>
    </source>
</evidence>
<keyword evidence="4 7" id="KW-0812">Transmembrane</keyword>
<dbReference type="GO" id="GO:0016740">
    <property type="term" value="F:transferase activity"/>
    <property type="evidence" value="ECO:0007669"/>
    <property type="project" value="UniProtKB-KW"/>
</dbReference>
<protein>
    <submittedName>
        <fullName evidence="9">Phosphoethanolamine transferase</fullName>
        <ecNumber evidence="9">2.7.-.-</ecNumber>
    </submittedName>
</protein>
<organism evidence="9 10">
    <name type="scientific">Massilia niabensis</name>
    <dbReference type="NCBI Taxonomy" id="544910"/>
    <lineage>
        <taxon>Bacteria</taxon>
        <taxon>Pseudomonadati</taxon>
        <taxon>Pseudomonadota</taxon>
        <taxon>Betaproteobacteria</taxon>
        <taxon>Burkholderiales</taxon>
        <taxon>Oxalobacteraceae</taxon>
        <taxon>Telluria group</taxon>
        <taxon>Massilia</taxon>
    </lineage>
</organism>
<dbReference type="InterPro" id="IPR017850">
    <property type="entry name" value="Alkaline_phosphatase_core_sf"/>
</dbReference>
<evidence type="ECO:0000256" key="6">
    <source>
        <dbReference type="ARBA" id="ARBA00023136"/>
    </source>
</evidence>